<dbReference type="RefSeq" id="WP_256789936.1">
    <property type="nucleotide sequence ID" value="NZ_JAATER010000037.1"/>
</dbReference>
<dbReference type="GO" id="GO:0006144">
    <property type="term" value="P:purine nucleobase metabolic process"/>
    <property type="evidence" value="ECO:0007669"/>
    <property type="project" value="UniProtKB-KW"/>
</dbReference>
<dbReference type="Gene3D" id="1.10.3330.10">
    <property type="entry name" value="Oxo-4-hydroxy-4-carboxy-5-ureidoimidazoline decarboxylase"/>
    <property type="match status" value="1"/>
</dbReference>
<dbReference type="Pfam" id="PF09349">
    <property type="entry name" value="OHCU_decarbox"/>
    <property type="match status" value="2"/>
</dbReference>
<dbReference type="EC" id="4.1.1.97" evidence="3"/>
<dbReference type="InterPro" id="IPR036778">
    <property type="entry name" value="OHCU_decarboxylase_sf"/>
</dbReference>
<evidence type="ECO:0000256" key="4">
    <source>
        <dbReference type="ARBA" id="ARBA00022631"/>
    </source>
</evidence>
<dbReference type="GO" id="GO:0051997">
    <property type="term" value="F:2-oxo-4-hydroxy-4-carboxy-5-ureidoimidazoline decarboxylase activity"/>
    <property type="evidence" value="ECO:0007669"/>
    <property type="project" value="UniProtKB-EC"/>
</dbReference>
<gene>
    <name evidence="9" type="ORF">NQU55_05920</name>
</gene>
<evidence type="ECO:0000256" key="1">
    <source>
        <dbReference type="ARBA" id="ARBA00001163"/>
    </source>
</evidence>
<dbReference type="InterPro" id="IPR018020">
    <property type="entry name" value="OHCU_decarboxylase"/>
</dbReference>
<dbReference type="GO" id="GO:0019628">
    <property type="term" value="P:urate catabolic process"/>
    <property type="evidence" value="ECO:0007669"/>
    <property type="project" value="TreeGrafter"/>
</dbReference>
<evidence type="ECO:0000313" key="10">
    <source>
        <dbReference type="Proteomes" id="UP001142374"/>
    </source>
</evidence>
<sequence>MAARFDSFTRPVPPGPAAGGSEITLYGLDRHGLDRLNSAAPGAAEAALLACCGSRRWARRLADLRPYPDLRTLLNTAEHAARGLAPADLAEALADETVPQHLLTGPGVTEATRGALRQAQAAYEARFGHVFVLCLDGSRPDDALDRALASLRARLAATPAQEAAVTAAELARLARGRLTRLAPDTPPMRPRTARPCGT</sequence>
<evidence type="ECO:0000313" key="9">
    <source>
        <dbReference type="EMBL" id="MCQ8769318.1"/>
    </source>
</evidence>
<feature type="region of interest" description="Disordered" evidence="7">
    <location>
        <begin position="1"/>
        <end position="21"/>
    </location>
</feature>
<organism evidence="9 10">
    <name type="scientific">Streptomyces telluris</name>
    <dbReference type="NCBI Taxonomy" id="2720021"/>
    <lineage>
        <taxon>Bacteria</taxon>
        <taxon>Bacillati</taxon>
        <taxon>Actinomycetota</taxon>
        <taxon>Actinomycetes</taxon>
        <taxon>Kitasatosporales</taxon>
        <taxon>Streptomycetaceae</taxon>
        <taxon>Streptomyces</taxon>
    </lineage>
</organism>
<reference evidence="9" key="1">
    <citation type="submission" date="2022-06" db="EMBL/GenBank/DDBJ databases">
        <title>WGS of actinobacteria.</title>
        <authorList>
            <person name="Thawai C."/>
        </authorList>
    </citation>
    <scope>NUCLEOTIDE SEQUENCE</scope>
    <source>
        <strain evidence="9">AA8</strain>
    </source>
</reference>
<dbReference type="EMBL" id="JANIID010000003">
    <property type="protein sequence ID" value="MCQ8769318.1"/>
    <property type="molecule type" value="Genomic_DNA"/>
</dbReference>
<dbReference type="Proteomes" id="UP001142374">
    <property type="component" value="Unassembled WGS sequence"/>
</dbReference>
<proteinExistence type="predicted"/>
<keyword evidence="5" id="KW-0210">Decarboxylase</keyword>
<dbReference type="NCBIfam" id="NF010372">
    <property type="entry name" value="PRK13798.1"/>
    <property type="match status" value="1"/>
</dbReference>
<comment type="catalytic activity">
    <reaction evidence="1">
        <text>5-hydroxy-2-oxo-4-ureido-2,5-dihydro-1H-imidazole-5-carboxylate + H(+) = (S)-allantoin + CO2</text>
        <dbReference type="Rhea" id="RHEA:26301"/>
        <dbReference type="ChEBI" id="CHEBI:15378"/>
        <dbReference type="ChEBI" id="CHEBI:15678"/>
        <dbReference type="ChEBI" id="CHEBI:16526"/>
        <dbReference type="ChEBI" id="CHEBI:58639"/>
        <dbReference type="EC" id="4.1.1.97"/>
    </reaction>
</comment>
<dbReference type="PANTHER" id="PTHR43466">
    <property type="entry name" value="2-OXO-4-HYDROXY-4-CARBOXY-5-UREIDOIMIDAZOLINE DECARBOXYLASE-RELATED"/>
    <property type="match status" value="1"/>
</dbReference>
<keyword evidence="4" id="KW-0659">Purine metabolism</keyword>
<keyword evidence="6 9" id="KW-0456">Lyase</keyword>
<evidence type="ECO:0000259" key="8">
    <source>
        <dbReference type="Pfam" id="PF09349"/>
    </source>
</evidence>
<evidence type="ECO:0000256" key="5">
    <source>
        <dbReference type="ARBA" id="ARBA00022793"/>
    </source>
</evidence>
<keyword evidence="10" id="KW-1185">Reference proteome</keyword>
<dbReference type="PANTHER" id="PTHR43466:SF1">
    <property type="entry name" value="2-OXO-4-HYDROXY-4-CARBOXY-5-UREIDOIMIDAZOLINE DECARBOXYLASE-RELATED"/>
    <property type="match status" value="1"/>
</dbReference>
<comment type="caution">
    <text evidence="9">The sequence shown here is derived from an EMBL/GenBank/DDBJ whole genome shotgun (WGS) entry which is preliminary data.</text>
</comment>
<feature type="domain" description="Oxo-4-hydroxy-4-carboxy-5-ureidoimidazoline decarboxylase" evidence="8">
    <location>
        <begin position="37"/>
        <end position="94"/>
    </location>
</feature>
<dbReference type="SUPFAM" id="SSF158694">
    <property type="entry name" value="UraD-Like"/>
    <property type="match status" value="1"/>
</dbReference>
<feature type="domain" description="Oxo-4-hydroxy-4-carboxy-5-ureidoimidazoline decarboxylase" evidence="8">
    <location>
        <begin position="108"/>
        <end position="178"/>
    </location>
</feature>
<accession>A0A9X2RK05</accession>
<name>A0A9X2RK05_9ACTN</name>
<comment type="pathway">
    <text evidence="2">Purine metabolism; urate degradation; (S)-allantoin from urate: step 3/3.</text>
</comment>
<evidence type="ECO:0000256" key="6">
    <source>
        <dbReference type="ARBA" id="ARBA00023239"/>
    </source>
</evidence>
<evidence type="ECO:0000256" key="7">
    <source>
        <dbReference type="SAM" id="MobiDB-lite"/>
    </source>
</evidence>
<evidence type="ECO:0000256" key="2">
    <source>
        <dbReference type="ARBA" id="ARBA00004754"/>
    </source>
</evidence>
<dbReference type="AlphaFoldDB" id="A0A9X2RK05"/>
<protein>
    <recommendedName>
        <fullName evidence="3">2-oxo-4-hydroxy-4-carboxy-5-ureidoimidazoline decarboxylase</fullName>
        <ecNumber evidence="3">4.1.1.97</ecNumber>
    </recommendedName>
</protein>
<evidence type="ECO:0000256" key="3">
    <source>
        <dbReference type="ARBA" id="ARBA00012257"/>
    </source>
</evidence>
<feature type="region of interest" description="Disordered" evidence="7">
    <location>
        <begin position="178"/>
        <end position="198"/>
    </location>
</feature>